<evidence type="ECO:0000256" key="6">
    <source>
        <dbReference type="SAM" id="Phobius"/>
    </source>
</evidence>
<dbReference type="STRING" id="5539.A0A3E2HP25"/>
<gene>
    <name evidence="7" type="ORF">B7463_g1244</name>
</gene>
<evidence type="ECO:0000256" key="3">
    <source>
        <dbReference type="ARBA" id="ARBA00022989"/>
    </source>
</evidence>
<dbReference type="GO" id="GO:0016020">
    <property type="term" value="C:membrane"/>
    <property type="evidence" value="ECO:0007669"/>
    <property type="project" value="UniProtKB-SubCell"/>
</dbReference>
<keyword evidence="4 6" id="KW-0472">Membrane</keyword>
<feature type="transmembrane region" description="Helical" evidence="6">
    <location>
        <begin position="293"/>
        <end position="313"/>
    </location>
</feature>
<comment type="caution">
    <text evidence="7">The sequence shown here is derived from an EMBL/GenBank/DDBJ whole genome shotgun (WGS) entry which is preliminary data.</text>
</comment>
<reference evidence="7 8" key="1">
    <citation type="submission" date="2018-05" db="EMBL/GenBank/DDBJ databases">
        <title>Draft genome sequence of Scytalidium lignicola DSM 105466, a ubiquitous saprotrophic fungus.</title>
        <authorList>
            <person name="Buettner E."/>
            <person name="Gebauer A.M."/>
            <person name="Hofrichter M."/>
            <person name="Liers C."/>
            <person name="Kellner H."/>
        </authorList>
    </citation>
    <scope>NUCLEOTIDE SEQUENCE [LARGE SCALE GENOMIC DNA]</scope>
    <source>
        <strain evidence="7 8">DSM 105466</strain>
    </source>
</reference>
<dbReference type="InterPro" id="IPR007568">
    <property type="entry name" value="RTA1"/>
</dbReference>
<dbReference type="Pfam" id="PF04479">
    <property type="entry name" value="RTA1"/>
    <property type="match status" value="1"/>
</dbReference>
<feature type="transmembrane region" description="Helical" evidence="6">
    <location>
        <begin position="65"/>
        <end position="86"/>
    </location>
</feature>
<dbReference type="OrthoDB" id="5384040at2759"/>
<feature type="transmembrane region" description="Helical" evidence="6">
    <location>
        <begin position="125"/>
        <end position="146"/>
    </location>
</feature>
<evidence type="ECO:0000313" key="7">
    <source>
        <dbReference type="EMBL" id="RFU35114.1"/>
    </source>
</evidence>
<dbReference type="OMA" id="NIMHPGF"/>
<evidence type="ECO:0000256" key="4">
    <source>
        <dbReference type="ARBA" id="ARBA00023136"/>
    </source>
</evidence>
<protein>
    <submittedName>
        <fullName evidence="7">Uncharacterized protein</fullName>
    </submittedName>
</protein>
<dbReference type="EMBL" id="NCSJ02000012">
    <property type="protein sequence ID" value="RFU35114.1"/>
    <property type="molecule type" value="Genomic_DNA"/>
</dbReference>
<organism evidence="7 8">
    <name type="scientific">Scytalidium lignicola</name>
    <name type="common">Hyphomycete</name>
    <dbReference type="NCBI Taxonomy" id="5539"/>
    <lineage>
        <taxon>Eukaryota</taxon>
        <taxon>Fungi</taxon>
        <taxon>Dikarya</taxon>
        <taxon>Ascomycota</taxon>
        <taxon>Pezizomycotina</taxon>
        <taxon>Leotiomycetes</taxon>
        <taxon>Leotiomycetes incertae sedis</taxon>
        <taxon>Scytalidium</taxon>
    </lineage>
</organism>
<evidence type="ECO:0000313" key="8">
    <source>
        <dbReference type="Proteomes" id="UP000258309"/>
    </source>
</evidence>
<dbReference type="PANTHER" id="PTHR31465">
    <property type="entry name" value="PROTEIN RTA1-RELATED"/>
    <property type="match status" value="1"/>
</dbReference>
<comment type="subcellular location">
    <subcellularLocation>
        <location evidence="1">Membrane</location>
        <topology evidence="1">Multi-pass membrane protein</topology>
    </subcellularLocation>
</comment>
<feature type="transmembrane region" description="Helical" evidence="6">
    <location>
        <begin position="167"/>
        <end position="192"/>
    </location>
</feature>
<feature type="transmembrane region" description="Helical" evidence="6">
    <location>
        <begin position="204"/>
        <end position="230"/>
    </location>
</feature>
<dbReference type="Proteomes" id="UP000258309">
    <property type="component" value="Unassembled WGS sequence"/>
</dbReference>
<accession>A0A3E2HP25</accession>
<sequence>MTTASSVSASPVPAVSHLPTRVNLTADPTFTLSPFQSCVTVVPGKDGYVPSWACNSNYNYNPSRAAAIIFAVLFGITTFLHIYQAITYSKKKLCWVIIMGSLWEFASFAIRSASTKNQQSEQLAFWSQLLVLLAPMWVNAFDYMVLGRMIHFFIPEKKVWRIKSTQIAKIFVWLDILSFLTQLAGGVLIAPGGGESQKEIMMGIHIYMGGIGLQELCILCFTAIATRFLFIKKREQKEIERNRMITDRPTNWLPLLVVLYGSLALITMRIIYRLDEFAAGLDPTKNKLPYHEVYFYVLDALPMFIAIGLMNIIHPGSVLVGPESEFPKGPSRKEKKAIKAAKKAEKQAVKEEKKMAKMMMRKQQQQSDGGEIV</sequence>
<evidence type="ECO:0000256" key="5">
    <source>
        <dbReference type="SAM" id="MobiDB-lite"/>
    </source>
</evidence>
<keyword evidence="3 6" id="KW-1133">Transmembrane helix</keyword>
<evidence type="ECO:0000256" key="2">
    <source>
        <dbReference type="ARBA" id="ARBA00022692"/>
    </source>
</evidence>
<feature type="non-terminal residue" evidence="7">
    <location>
        <position position="373"/>
    </location>
</feature>
<feature type="transmembrane region" description="Helical" evidence="6">
    <location>
        <begin position="93"/>
        <end position="113"/>
    </location>
</feature>
<proteinExistence type="predicted"/>
<evidence type="ECO:0000256" key="1">
    <source>
        <dbReference type="ARBA" id="ARBA00004141"/>
    </source>
</evidence>
<keyword evidence="2 6" id="KW-0812">Transmembrane</keyword>
<feature type="non-terminal residue" evidence="7">
    <location>
        <position position="1"/>
    </location>
</feature>
<keyword evidence="8" id="KW-1185">Reference proteome</keyword>
<dbReference type="PANTHER" id="PTHR31465:SF15">
    <property type="entry name" value="LIPID TRANSPORTER ATNI-RELATED"/>
    <property type="match status" value="1"/>
</dbReference>
<feature type="transmembrane region" description="Helical" evidence="6">
    <location>
        <begin position="251"/>
        <end position="273"/>
    </location>
</feature>
<feature type="region of interest" description="Disordered" evidence="5">
    <location>
        <begin position="324"/>
        <end position="373"/>
    </location>
</feature>
<name>A0A3E2HP25_SCYLI</name>
<dbReference type="AlphaFoldDB" id="A0A3E2HP25"/>
<feature type="compositionally biased region" description="Basic and acidic residues" evidence="5">
    <location>
        <begin position="342"/>
        <end position="355"/>
    </location>
</feature>